<accession>A0A2V1D1P1</accession>
<dbReference type="OrthoDB" id="5074281at2759"/>
<proteinExistence type="predicted"/>
<gene>
    <name evidence="2" type="ORF">DM02DRAFT_664276</name>
</gene>
<name>A0A2V1D1P1_9PLEO</name>
<reference evidence="2 3" key="1">
    <citation type="journal article" date="2018" name="Sci. Rep.">
        <title>Comparative genomics provides insights into the lifestyle and reveals functional heterogeneity of dark septate endophytic fungi.</title>
        <authorList>
            <person name="Knapp D.G."/>
            <person name="Nemeth J.B."/>
            <person name="Barry K."/>
            <person name="Hainaut M."/>
            <person name="Henrissat B."/>
            <person name="Johnson J."/>
            <person name="Kuo A."/>
            <person name="Lim J.H.P."/>
            <person name="Lipzen A."/>
            <person name="Nolan M."/>
            <person name="Ohm R.A."/>
            <person name="Tamas L."/>
            <person name="Grigoriev I.V."/>
            <person name="Spatafora J.W."/>
            <person name="Nagy L.G."/>
            <person name="Kovacs G.M."/>
        </authorList>
    </citation>
    <scope>NUCLEOTIDE SEQUENCE [LARGE SCALE GENOMIC DNA]</scope>
    <source>
        <strain evidence="2 3">DSE2036</strain>
    </source>
</reference>
<organism evidence="2 3">
    <name type="scientific">Periconia macrospinosa</name>
    <dbReference type="NCBI Taxonomy" id="97972"/>
    <lineage>
        <taxon>Eukaryota</taxon>
        <taxon>Fungi</taxon>
        <taxon>Dikarya</taxon>
        <taxon>Ascomycota</taxon>
        <taxon>Pezizomycotina</taxon>
        <taxon>Dothideomycetes</taxon>
        <taxon>Pleosporomycetidae</taxon>
        <taxon>Pleosporales</taxon>
        <taxon>Massarineae</taxon>
        <taxon>Periconiaceae</taxon>
        <taxon>Periconia</taxon>
    </lineage>
</organism>
<dbReference type="AlphaFoldDB" id="A0A2V1D1P1"/>
<feature type="region of interest" description="Disordered" evidence="1">
    <location>
        <begin position="1"/>
        <end position="51"/>
    </location>
</feature>
<sequence length="242" mass="26949">MPSQSPLAAEAPVYDLPSNDESDAPSTALATMENDPPEANSEVNRSRTKKRTRGVVLTDIWAAAREPKEGEEPRDKHGHRCFYCSISIERAISGLPGFFDRQKAKQEGRDLTEEKYLSNTINKPAFLEALVQLISKHSLPLNIVEWPEFYALIASVNYVAANVVKASRNKVPDHLKSRHGFKNRLPGYTSLLICGSSKKVEKALLALRELPGTHSDEAQAEHVLQVIDEYNLVDKIGFLTLK</sequence>
<evidence type="ECO:0000313" key="2">
    <source>
        <dbReference type="EMBL" id="PVH91174.1"/>
    </source>
</evidence>
<evidence type="ECO:0000313" key="3">
    <source>
        <dbReference type="Proteomes" id="UP000244855"/>
    </source>
</evidence>
<dbReference type="EMBL" id="KZ805937">
    <property type="protein sequence ID" value="PVH91174.1"/>
    <property type="molecule type" value="Genomic_DNA"/>
</dbReference>
<dbReference type="Proteomes" id="UP000244855">
    <property type="component" value="Unassembled WGS sequence"/>
</dbReference>
<keyword evidence="3" id="KW-1185">Reference proteome</keyword>
<protein>
    <submittedName>
        <fullName evidence="2">Uncharacterized protein</fullName>
    </submittedName>
</protein>
<evidence type="ECO:0000256" key="1">
    <source>
        <dbReference type="SAM" id="MobiDB-lite"/>
    </source>
</evidence>